<keyword evidence="1" id="KW-0812">Transmembrane</keyword>
<organism evidence="2 3">
    <name type="scientific">Fontibacillus panacisegetis</name>
    <dbReference type="NCBI Taxonomy" id="670482"/>
    <lineage>
        <taxon>Bacteria</taxon>
        <taxon>Bacillati</taxon>
        <taxon>Bacillota</taxon>
        <taxon>Bacilli</taxon>
        <taxon>Bacillales</taxon>
        <taxon>Paenibacillaceae</taxon>
        <taxon>Fontibacillus</taxon>
    </lineage>
</organism>
<gene>
    <name evidence="2" type="ORF">SAMN04488542_1402</name>
</gene>
<dbReference type="OrthoDB" id="2607556at2"/>
<proteinExistence type="predicted"/>
<reference evidence="2 3" key="1">
    <citation type="submission" date="2016-10" db="EMBL/GenBank/DDBJ databases">
        <authorList>
            <person name="de Groot N.N."/>
        </authorList>
    </citation>
    <scope>NUCLEOTIDE SEQUENCE [LARGE SCALE GENOMIC DNA]</scope>
    <source>
        <strain evidence="2 3">DSM 28129</strain>
    </source>
</reference>
<evidence type="ECO:0000313" key="2">
    <source>
        <dbReference type="EMBL" id="SDG39253.1"/>
    </source>
</evidence>
<keyword evidence="3" id="KW-1185">Reference proteome</keyword>
<protein>
    <submittedName>
        <fullName evidence="2">Uncharacterized protein</fullName>
    </submittedName>
</protein>
<name>A0A1G7TVG2_9BACL</name>
<feature type="transmembrane region" description="Helical" evidence="1">
    <location>
        <begin position="7"/>
        <end position="28"/>
    </location>
</feature>
<accession>A0A1G7TVG2</accession>
<keyword evidence="1" id="KW-0472">Membrane</keyword>
<evidence type="ECO:0000313" key="3">
    <source>
        <dbReference type="Proteomes" id="UP000198972"/>
    </source>
</evidence>
<evidence type="ECO:0000256" key="1">
    <source>
        <dbReference type="SAM" id="Phobius"/>
    </source>
</evidence>
<keyword evidence="1" id="KW-1133">Transmembrane helix</keyword>
<dbReference type="AlphaFoldDB" id="A0A1G7TVG2"/>
<dbReference type="RefSeq" id="WP_091235824.1">
    <property type="nucleotide sequence ID" value="NZ_FNBG01000040.1"/>
</dbReference>
<dbReference type="EMBL" id="FNBG01000040">
    <property type="protein sequence ID" value="SDG39253.1"/>
    <property type="molecule type" value="Genomic_DNA"/>
</dbReference>
<dbReference type="Proteomes" id="UP000198972">
    <property type="component" value="Unassembled WGS sequence"/>
</dbReference>
<sequence>MNTINKKVLNVLIVVFMIFATFEIFSILTNDSDEKFMQELMLHQKIDESQIESIRMNKVVLKKSTYKHIDVELKDDQKQKIINIFNSVTQESVNSMNTINSNISSGIVIRLQNRSEVRIQYDKKDIYVTRGEVMYTVEDNNLKEIFDNELKNNNT</sequence>